<evidence type="ECO:0000256" key="2">
    <source>
        <dbReference type="ARBA" id="ARBA00001966"/>
    </source>
</evidence>
<dbReference type="GO" id="GO:0005524">
    <property type="term" value="F:ATP binding"/>
    <property type="evidence" value="ECO:0007669"/>
    <property type="project" value="UniProtKB-KW"/>
</dbReference>
<dbReference type="PANTHER" id="PTHR24421:SF10">
    <property type="entry name" value="NITRATE_NITRITE SENSOR PROTEIN NARQ"/>
    <property type="match status" value="1"/>
</dbReference>
<dbReference type="InterPro" id="IPR036890">
    <property type="entry name" value="HATPase_C_sf"/>
</dbReference>
<keyword evidence="19" id="KW-0472">Membrane</keyword>
<proteinExistence type="predicted"/>
<keyword evidence="13" id="KW-0067">ATP-binding</keyword>
<keyword evidence="9" id="KW-0808">Transferase</keyword>
<evidence type="ECO:0000256" key="12">
    <source>
        <dbReference type="ARBA" id="ARBA00022777"/>
    </source>
</evidence>
<dbReference type="GO" id="GO:0016020">
    <property type="term" value="C:membrane"/>
    <property type="evidence" value="ECO:0007669"/>
    <property type="project" value="InterPro"/>
</dbReference>
<evidence type="ECO:0000313" key="21">
    <source>
        <dbReference type="EMBL" id="AEV31597.1"/>
    </source>
</evidence>
<name>G8R0D7_OWEHD</name>
<dbReference type="PANTHER" id="PTHR24421">
    <property type="entry name" value="NITRATE/NITRITE SENSOR PROTEIN NARX-RELATED"/>
    <property type="match status" value="1"/>
</dbReference>
<evidence type="ECO:0000256" key="15">
    <source>
        <dbReference type="ARBA" id="ARBA00023012"/>
    </source>
</evidence>
<comment type="catalytic activity">
    <reaction evidence="1">
        <text>ATP + protein L-histidine = ADP + protein N-phospho-L-histidine.</text>
        <dbReference type="EC" id="2.7.13.3"/>
    </reaction>
</comment>
<comment type="cofactor">
    <cofactor evidence="2">
        <name>[4Fe-4S] cluster</name>
        <dbReference type="ChEBI" id="CHEBI:49883"/>
    </cofactor>
</comment>
<comment type="function">
    <text evidence="17">Member of the two-component regulatory system NreB/NreC involved in the control of dissimilatory nitrate/nitrite reduction in response to oxygen. NreB functions as a direct oxygen sensor histidine kinase which is autophosphorylated, in the absence of oxygen, probably at the conserved histidine residue, and transfers its phosphate group probably to a conserved aspartate residue of NreC. NreB/NreC activates the expression of the nitrate (narGHJI) and nitrite (nir) reductase operons, as well as the putative nitrate transporter gene narT.</text>
</comment>
<dbReference type="KEGG" id="oho:Oweho_0581"/>
<evidence type="ECO:0000256" key="8">
    <source>
        <dbReference type="ARBA" id="ARBA00022553"/>
    </source>
</evidence>
<dbReference type="GO" id="GO:0000155">
    <property type="term" value="F:phosphorelay sensor kinase activity"/>
    <property type="evidence" value="ECO:0007669"/>
    <property type="project" value="InterPro"/>
</dbReference>
<dbReference type="PROSITE" id="PS50109">
    <property type="entry name" value="HIS_KIN"/>
    <property type="match status" value="1"/>
</dbReference>
<dbReference type="InterPro" id="IPR011712">
    <property type="entry name" value="Sig_transdc_His_kin_sub3_dim/P"/>
</dbReference>
<protein>
    <recommendedName>
        <fullName evidence="5">Oxygen sensor histidine kinase NreB</fullName>
        <ecNumber evidence="4">2.7.13.3</ecNumber>
    </recommendedName>
    <alternativeName>
        <fullName evidence="18">Nitrogen regulation protein B</fullName>
    </alternativeName>
</protein>
<evidence type="ECO:0000313" key="22">
    <source>
        <dbReference type="Proteomes" id="UP000005631"/>
    </source>
</evidence>
<dbReference type="Gene3D" id="3.30.565.10">
    <property type="entry name" value="Histidine kinase-like ATPase, C-terminal domain"/>
    <property type="match status" value="1"/>
</dbReference>
<dbReference type="eggNOG" id="COG4585">
    <property type="taxonomic scope" value="Bacteria"/>
</dbReference>
<dbReference type="RefSeq" id="WP_014200958.1">
    <property type="nucleotide sequence ID" value="NC_016599.1"/>
</dbReference>
<dbReference type="InterPro" id="IPR050482">
    <property type="entry name" value="Sensor_HK_TwoCompSys"/>
</dbReference>
<keyword evidence="10" id="KW-0479">Metal-binding</keyword>
<keyword evidence="7" id="KW-0963">Cytoplasm</keyword>
<organism evidence="21 22">
    <name type="scientific">Owenweeksia hongkongensis (strain DSM 17368 / CIP 108786 / JCM 12287 / NRRL B-23963 / UST20020801)</name>
    <dbReference type="NCBI Taxonomy" id="926562"/>
    <lineage>
        <taxon>Bacteria</taxon>
        <taxon>Pseudomonadati</taxon>
        <taxon>Bacteroidota</taxon>
        <taxon>Flavobacteriia</taxon>
        <taxon>Flavobacteriales</taxon>
        <taxon>Owenweeksiaceae</taxon>
        <taxon>Owenweeksia</taxon>
    </lineage>
</organism>
<evidence type="ECO:0000256" key="19">
    <source>
        <dbReference type="SAM" id="Phobius"/>
    </source>
</evidence>
<keyword evidence="19" id="KW-1133">Transmembrane helix</keyword>
<evidence type="ECO:0000256" key="9">
    <source>
        <dbReference type="ARBA" id="ARBA00022679"/>
    </source>
</evidence>
<dbReference type="SMART" id="SM00387">
    <property type="entry name" value="HATPase_c"/>
    <property type="match status" value="1"/>
</dbReference>
<keyword evidence="16" id="KW-0411">Iron-sulfur</keyword>
<dbReference type="EMBL" id="CP003156">
    <property type="protein sequence ID" value="AEV31597.1"/>
    <property type="molecule type" value="Genomic_DNA"/>
</dbReference>
<dbReference type="Pfam" id="PF02518">
    <property type="entry name" value="HATPase_c"/>
    <property type="match status" value="1"/>
</dbReference>
<dbReference type="STRING" id="926562.Oweho_0581"/>
<keyword evidence="14" id="KW-0408">Iron</keyword>
<gene>
    <name evidence="21" type="ordered locus">Oweho_0581</name>
</gene>
<dbReference type="GO" id="GO:0005737">
    <property type="term" value="C:cytoplasm"/>
    <property type="evidence" value="ECO:0007669"/>
    <property type="project" value="UniProtKB-SubCell"/>
</dbReference>
<keyword evidence="12 21" id="KW-0418">Kinase</keyword>
<dbReference type="InterPro" id="IPR005467">
    <property type="entry name" value="His_kinase_dom"/>
</dbReference>
<keyword evidence="22" id="KW-1185">Reference proteome</keyword>
<evidence type="ECO:0000256" key="5">
    <source>
        <dbReference type="ARBA" id="ARBA00017322"/>
    </source>
</evidence>
<dbReference type="Proteomes" id="UP000005631">
    <property type="component" value="Chromosome"/>
</dbReference>
<keyword evidence="11" id="KW-0547">Nucleotide-binding</keyword>
<evidence type="ECO:0000256" key="10">
    <source>
        <dbReference type="ARBA" id="ARBA00022723"/>
    </source>
</evidence>
<evidence type="ECO:0000256" key="3">
    <source>
        <dbReference type="ARBA" id="ARBA00004496"/>
    </source>
</evidence>
<evidence type="ECO:0000256" key="6">
    <source>
        <dbReference type="ARBA" id="ARBA00022485"/>
    </source>
</evidence>
<evidence type="ECO:0000256" key="7">
    <source>
        <dbReference type="ARBA" id="ARBA00022490"/>
    </source>
</evidence>
<evidence type="ECO:0000256" key="11">
    <source>
        <dbReference type="ARBA" id="ARBA00022741"/>
    </source>
</evidence>
<dbReference type="SUPFAM" id="SSF55874">
    <property type="entry name" value="ATPase domain of HSP90 chaperone/DNA topoisomerase II/histidine kinase"/>
    <property type="match status" value="1"/>
</dbReference>
<dbReference type="GO" id="GO:0046983">
    <property type="term" value="F:protein dimerization activity"/>
    <property type="evidence" value="ECO:0007669"/>
    <property type="project" value="InterPro"/>
</dbReference>
<evidence type="ECO:0000256" key="18">
    <source>
        <dbReference type="ARBA" id="ARBA00030800"/>
    </source>
</evidence>
<dbReference type="Pfam" id="PF07730">
    <property type="entry name" value="HisKA_3"/>
    <property type="match status" value="1"/>
</dbReference>
<dbReference type="HOGENOM" id="CLU_000445_20_6_10"/>
<dbReference type="Gene3D" id="1.20.5.1930">
    <property type="match status" value="1"/>
</dbReference>
<reference evidence="21 22" key="1">
    <citation type="journal article" date="2012" name="Stand. Genomic Sci.">
        <title>Genome sequence of the orange-pigmented seawater bacterium Owenweeksia hongkongensis type strain (UST20020801(T)).</title>
        <authorList>
            <person name="Riedel T."/>
            <person name="Held B."/>
            <person name="Nolan M."/>
            <person name="Lucas S."/>
            <person name="Lapidus A."/>
            <person name="Tice H."/>
            <person name="Del Rio T.G."/>
            <person name="Cheng J.F."/>
            <person name="Han C."/>
            <person name="Tapia R."/>
            <person name="Goodwin L.A."/>
            <person name="Pitluck S."/>
            <person name="Liolios K."/>
            <person name="Mavromatis K."/>
            <person name="Pagani I."/>
            <person name="Ivanova N."/>
            <person name="Mikhailova N."/>
            <person name="Pati A."/>
            <person name="Chen A."/>
            <person name="Palaniappan K."/>
            <person name="Rohde M."/>
            <person name="Tindall B.J."/>
            <person name="Detter J.C."/>
            <person name="Goker M."/>
            <person name="Woyke T."/>
            <person name="Bristow J."/>
            <person name="Eisen J.A."/>
            <person name="Markowitz V."/>
            <person name="Hugenholtz P."/>
            <person name="Klenk H.P."/>
            <person name="Kyrpides N.C."/>
        </authorList>
    </citation>
    <scope>NUCLEOTIDE SEQUENCE</scope>
    <source>
        <strain evidence="22">DSM 17368 / JCM 12287 / NRRL B-23963</strain>
    </source>
</reference>
<dbReference type="GO" id="GO:0051539">
    <property type="term" value="F:4 iron, 4 sulfur cluster binding"/>
    <property type="evidence" value="ECO:0007669"/>
    <property type="project" value="UniProtKB-KW"/>
</dbReference>
<dbReference type="EC" id="2.7.13.3" evidence="4"/>
<feature type="transmembrane region" description="Helical" evidence="19">
    <location>
        <begin position="6"/>
        <end position="30"/>
    </location>
</feature>
<sequence length="257" mass="28884">MNPDSTIPLIAGTALVSVLTVFIILFVILYKKAQLRFELERQQFEQALLESEVEIREQTLADIARELHDNIGQIASLAKIQLNMLPPPTSEEEGEKIAESKQLLQHLISEIRGLSNSLNYENVQSMGLIGMMEKDINRINKSGFVKVMFHPKPTEISLDSKISIFLYRMFQEGINNILKHSGANQVLVGIEEKANQIVFHLEDNGVGIPKEKLDELLHNSTGNGLKNIKHRCKLIGATFNMESPPNMGTFIRINLPT</sequence>
<keyword evidence="8" id="KW-0597">Phosphoprotein</keyword>
<evidence type="ECO:0000259" key="20">
    <source>
        <dbReference type="PROSITE" id="PS50109"/>
    </source>
</evidence>
<dbReference type="InterPro" id="IPR004358">
    <property type="entry name" value="Sig_transdc_His_kin-like_C"/>
</dbReference>
<keyword evidence="15" id="KW-0902">Two-component regulatory system</keyword>
<dbReference type="AlphaFoldDB" id="G8R0D7"/>
<dbReference type="PRINTS" id="PR00344">
    <property type="entry name" value="BCTRLSENSOR"/>
</dbReference>
<evidence type="ECO:0000256" key="14">
    <source>
        <dbReference type="ARBA" id="ARBA00023004"/>
    </source>
</evidence>
<evidence type="ECO:0000256" key="1">
    <source>
        <dbReference type="ARBA" id="ARBA00000085"/>
    </source>
</evidence>
<dbReference type="CDD" id="cd16917">
    <property type="entry name" value="HATPase_UhpB-NarQ-NarX-like"/>
    <property type="match status" value="1"/>
</dbReference>
<evidence type="ECO:0000256" key="16">
    <source>
        <dbReference type="ARBA" id="ARBA00023014"/>
    </source>
</evidence>
<feature type="domain" description="Histidine kinase" evidence="20">
    <location>
        <begin position="62"/>
        <end position="257"/>
    </location>
</feature>
<keyword evidence="6" id="KW-0004">4Fe-4S</keyword>
<evidence type="ECO:0000256" key="17">
    <source>
        <dbReference type="ARBA" id="ARBA00024827"/>
    </source>
</evidence>
<evidence type="ECO:0000256" key="4">
    <source>
        <dbReference type="ARBA" id="ARBA00012438"/>
    </source>
</evidence>
<dbReference type="OrthoDB" id="977000at2"/>
<keyword evidence="19" id="KW-0812">Transmembrane</keyword>
<evidence type="ECO:0000256" key="13">
    <source>
        <dbReference type="ARBA" id="ARBA00022840"/>
    </source>
</evidence>
<accession>G8R0D7</accession>
<dbReference type="InterPro" id="IPR003594">
    <property type="entry name" value="HATPase_dom"/>
</dbReference>
<dbReference type="GO" id="GO:0046872">
    <property type="term" value="F:metal ion binding"/>
    <property type="evidence" value="ECO:0007669"/>
    <property type="project" value="UniProtKB-KW"/>
</dbReference>
<comment type="subcellular location">
    <subcellularLocation>
        <location evidence="3">Cytoplasm</location>
    </subcellularLocation>
</comment>